<name>A0ABS7DLY6_9FIRM</name>
<keyword evidence="3" id="KW-1185">Reference proteome</keyword>
<evidence type="ECO:0000313" key="3">
    <source>
        <dbReference type="Proteomes" id="UP000719942"/>
    </source>
</evidence>
<gene>
    <name evidence="2" type="ORF">J5W02_01935</name>
</gene>
<accession>A0ABS7DLY6</accession>
<dbReference type="RefSeq" id="WP_219963965.1">
    <property type="nucleotide sequence ID" value="NZ_JAGFNZ010000001.1"/>
</dbReference>
<organism evidence="2 3">
    <name type="scientific">Caproiciproducens faecalis</name>
    <dbReference type="NCBI Taxonomy" id="2820301"/>
    <lineage>
        <taxon>Bacteria</taxon>
        <taxon>Bacillati</taxon>
        <taxon>Bacillota</taxon>
        <taxon>Clostridia</taxon>
        <taxon>Eubacteriales</taxon>
        <taxon>Acutalibacteraceae</taxon>
        <taxon>Caproiciproducens</taxon>
    </lineage>
</organism>
<dbReference type="Proteomes" id="UP000719942">
    <property type="component" value="Unassembled WGS sequence"/>
</dbReference>
<keyword evidence="1" id="KW-0732">Signal</keyword>
<sequence length="933" mass="96711">MKKITGKVVSLVLALALVVTSFSANFAFASTKTISGTISDTLNDDLYLVNKDGDNAEFNLANWLIDSTHPTLETKEHGAASDPTISAISHVSGDKLVSADIDEDAGTASLKLKNKSGTEVISVLYSGSYTDPDDDDDTEYTVKGRANLTIHVYDEGDIVFGEVPATLPTDGSGLDDFETFAMNKNATKQIGIYKAVQGANSAATFEEVQLVTAKEGVTFNTGATTDNVYYYEMTSGDSDVHVGTLQSTTADGTADSVLTAQVGRGTLAGGLYPDDAKTGTVTINVKKMVLDDDGTYKASKESDDKYTLKTKVDKKVAVGAIAGYDKAVNYSIKKGSGSTTVLSGTGLTDTNVKDCEVVFPSSSDTDYYKTNAYTGDVSVGEKTSVTKISGELGTLKISDGKVGTVAVDVGNVDVTGGKVGDITTKDGNVDINGDDAVVGNINTKDDTAAVVTVDAGTVGDIKTKGHVDVTSNDEDVDVAVGTITAPYATITSDDAKLAIKGLVISDDNGKTTIVGQSKLTIGSIDADYYDTEFAFGDSDEFVGTVPAPKNAKNATISTDNEDTVLTVTGALTADTIDVGSDTNVTFTDAVTVKNVDGDGTMKIAAGKLYVSDSASSVTLKLSDTTLAPGTTVFKADKDAVDVDDFDTFGYTLDVSSGTDVDTFKIKTISFAGIAINKTSSSIAKGYSETFTASAYPFGTSLPTGATIKWELDGGSSDVFTLTTSGNTAKVDVVSVDKDFASENKTTLTATLYDADGDEMDDYDAATCDVTALAVPDATSDTTKDFSVAKGSSYQFKITSATAPTFTVGTPGVFTVALASKNGNDYFYKITATGNVGAATGVYLNGTKLLVATVKAPAFTTDTTKDMTVKGSYTLKVTATATPTFALGTAGVFKAEFVSKTGNDYLYKITSVGAAGAKTGVYVNGVKTFVATVG</sequence>
<proteinExistence type="predicted"/>
<evidence type="ECO:0000313" key="2">
    <source>
        <dbReference type="EMBL" id="MBW7571561.1"/>
    </source>
</evidence>
<feature type="chain" id="PRO_5045487186" evidence="1">
    <location>
        <begin position="30"/>
        <end position="933"/>
    </location>
</feature>
<evidence type="ECO:0000256" key="1">
    <source>
        <dbReference type="SAM" id="SignalP"/>
    </source>
</evidence>
<dbReference type="EMBL" id="JAGFNZ010000001">
    <property type="protein sequence ID" value="MBW7571561.1"/>
    <property type="molecule type" value="Genomic_DNA"/>
</dbReference>
<protein>
    <submittedName>
        <fullName evidence="2">Uncharacterized protein</fullName>
    </submittedName>
</protein>
<feature type="signal peptide" evidence="1">
    <location>
        <begin position="1"/>
        <end position="29"/>
    </location>
</feature>
<reference evidence="2 3" key="1">
    <citation type="submission" date="2021-03" db="EMBL/GenBank/DDBJ databases">
        <title>Caproiciproducens sp. nov. isolated from feces of cow.</title>
        <authorList>
            <person name="Choi J.-Y."/>
        </authorList>
    </citation>
    <scope>NUCLEOTIDE SEQUENCE [LARGE SCALE GENOMIC DNA]</scope>
    <source>
        <strain evidence="2 3">AGMB10547</strain>
    </source>
</reference>
<comment type="caution">
    <text evidence="2">The sequence shown here is derived from an EMBL/GenBank/DDBJ whole genome shotgun (WGS) entry which is preliminary data.</text>
</comment>